<keyword evidence="7" id="KW-1185">Reference proteome</keyword>
<dbReference type="InterPro" id="IPR005123">
    <property type="entry name" value="Oxoglu/Fe-dep_dioxygenase_dom"/>
</dbReference>
<dbReference type="Pfam" id="PF14226">
    <property type="entry name" value="DIOX_N"/>
    <property type="match status" value="1"/>
</dbReference>
<keyword evidence="4" id="KW-0560">Oxidoreductase</keyword>
<dbReference type="GO" id="GO:0046872">
    <property type="term" value="F:metal ion binding"/>
    <property type="evidence" value="ECO:0007669"/>
    <property type="project" value="UniProtKB-KW"/>
</dbReference>
<evidence type="ECO:0000256" key="1">
    <source>
        <dbReference type="ARBA" id="ARBA00008056"/>
    </source>
</evidence>
<dbReference type="PROSITE" id="PS51471">
    <property type="entry name" value="FE2OG_OXY"/>
    <property type="match status" value="1"/>
</dbReference>
<protein>
    <submittedName>
        <fullName evidence="6">OLC1v1002705C1</fullName>
    </submittedName>
</protein>
<dbReference type="PANTHER" id="PTHR47991">
    <property type="entry name" value="OXOGLUTARATE/IRON-DEPENDENT DIOXYGENASE"/>
    <property type="match status" value="1"/>
</dbReference>
<sequence length="350" mass="39314">MASVKTLAQSQDLKSLPSDYTHFKNQHKSVEASPEVGIPVINFALLTSSNPDHRAKAIHDLGKACEEWGFFMVINHGIPETLTNPLFETCDEFFDLPEEEKLQFEIKNPRFPVMVRSSVGPNPANEKVLFWRDYLRFFVHPEYYCPHKPEQLSGLVSEYAERTRGLARKLLRGISLSLGLEETYIEKAMEFDLTTQVFAANYYPPCPDPESAIGIPPHTDPGLLTFLLQNGVGGLEIQHEGKWFHLNAIPGSIFVNTGDHLEIVSNGKYKSVWHRAAVNNTKKRISLVVANGPSPDAIVEPAPDTVVEPSAPLLCDDAPAKYVPMNYMEYVEEQRSTKLGEKPILERIKK</sequence>
<dbReference type="Pfam" id="PF03171">
    <property type="entry name" value="2OG-FeII_Oxy"/>
    <property type="match status" value="1"/>
</dbReference>
<evidence type="ECO:0000256" key="2">
    <source>
        <dbReference type="ARBA" id="ARBA00022723"/>
    </source>
</evidence>
<reference evidence="6" key="1">
    <citation type="submission" date="2023-03" db="EMBL/GenBank/DDBJ databases">
        <authorList>
            <person name="Julca I."/>
        </authorList>
    </citation>
    <scope>NUCLEOTIDE SEQUENCE</scope>
</reference>
<gene>
    <name evidence="6" type="ORF">OLC1_LOCUS13094</name>
</gene>
<dbReference type="AlphaFoldDB" id="A0AAV1D8B6"/>
<comment type="similarity">
    <text evidence="1 4">Belongs to the iron/ascorbate-dependent oxidoreductase family.</text>
</comment>
<dbReference type="GO" id="GO:0016706">
    <property type="term" value="F:2-oxoglutarate-dependent dioxygenase activity"/>
    <property type="evidence" value="ECO:0007669"/>
    <property type="project" value="UniProtKB-ARBA"/>
</dbReference>
<dbReference type="InterPro" id="IPR027443">
    <property type="entry name" value="IPNS-like_sf"/>
</dbReference>
<evidence type="ECO:0000259" key="5">
    <source>
        <dbReference type="PROSITE" id="PS51471"/>
    </source>
</evidence>
<organism evidence="6 7">
    <name type="scientific">Oldenlandia corymbosa var. corymbosa</name>
    <dbReference type="NCBI Taxonomy" id="529605"/>
    <lineage>
        <taxon>Eukaryota</taxon>
        <taxon>Viridiplantae</taxon>
        <taxon>Streptophyta</taxon>
        <taxon>Embryophyta</taxon>
        <taxon>Tracheophyta</taxon>
        <taxon>Spermatophyta</taxon>
        <taxon>Magnoliopsida</taxon>
        <taxon>eudicotyledons</taxon>
        <taxon>Gunneridae</taxon>
        <taxon>Pentapetalae</taxon>
        <taxon>asterids</taxon>
        <taxon>lamiids</taxon>
        <taxon>Gentianales</taxon>
        <taxon>Rubiaceae</taxon>
        <taxon>Rubioideae</taxon>
        <taxon>Spermacoceae</taxon>
        <taxon>Hedyotis-Oldenlandia complex</taxon>
        <taxon>Oldenlandia</taxon>
    </lineage>
</organism>
<dbReference type="Proteomes" id="UP001161247">
    <property type="component" value="Chromosome 4"/>
</dbReference>
<dbReference type="InterPro" id="IPR050295">
    <property type="entry name" value="Plant_2OG-oxidoreductases"/>
</dbReference>
<feature type="domain" description="Fe2OG dioxygenase" evidence="5">
    <location>
        <begin position="193"/>
        <end position="293"/>
    </location>
</feature>
<dbReference type="InterPro" id="IPR044861">
    <property type="entry name" value="IPNS-like_FE2OG_OXY"/>
</dbReference>
<evidence type="ECO:0000256" key="3">
    <source>
        <dbReference type="ARBA" id="ARBA00023004"/>
    </source>
</evidence>
<dbReference type="Gene3D" id="2.60.120.330">
    <property type="entry name" value="B-lactam Antibiotic, Isopenicillin N Synthase, Chain"/>
    <property type="match status" value="1"/>
</dbReference>
<dbReference type="InterPro" id="IPR026992">
    <property type="entry name" value="DIOX_N"/>
</dbReference>
<evidence type="ECO:0000256" key="4">
    <source>
        <dbReference type="RuleBase" id="RU003682"/>
    </source>
</evidence>
<dbReference type="GO" id="GO:0002238">
    <property type="term" value="P:response to molecule of fungal origin"/>
    <property type="evidence" value="ECO:0007669"/>
    <property type="project" value="UniProtKB-ARBA"/>
</dbReference>
<evidence type="ECO:0000313" key="6">
    <source>
        <dbReference type="EMBL" id="CAI9104092.1"/>
    </source>
</evidence>
<accession>A0AAV1D8B6</accession>
<name>A0AAV1D8B6_OLDCO</name>
<proteinExistence type="inferred from homology"/>
<evidence type="ECO:0000313" key="7">
    <source>
        <dbReference type="Proteomes" id="UP001161247"/>
    </source>
</evidence>
<keyword evidence="3 4" id="KW-0408">Iron</keyword>
<dbReference type="GO" id="GO:0009805">
    <property type="term" value="P:coumarin biosynthetic process"/>
    <property type="evidence" value="ECO:0007669"/>
    <property type="project" value="UniProtKB-ARBA"/>
</dbReference>
<dbReference type="EMBL" id="OX459121">
    <property type="protein sequence ID" value="CAI9104092.1"/>
    <property type="molecule type" value="Genomic_DNA"/>
</dbReference>
<dbReference type="SUPFAM" id="SSF51197">
    <property type="entry name" value="Clavaminate synthase-like"/>
    <property type="match status" value="1"/>
</dbReference>
<keyword evidence="2 4" id="KW-0479">Metal-binding</keyword>